<dbReference type="GO" id="GO:0051287">
    <property type="term" value="F:NAD binding"/>
    <property type="evidence" value="ECO:0007669"/>
    <property type="project" value="InterPro"/>
</dbReference>
<dbReference type="SUPFAM" id="SSF56762">
    <property type="entry name" value="HydB/Nqo4-like"/>
    <property type="match status" value="1"/>
</dbReference>
<dbReference type="SUPFAM" id="SSF143243">
    <property type="entry name" value="Nqo5-like"/>
    <property type="match status" value="1"/>
</dbReference>
<protein>
    <submittedName>
        <fullName evidence="3">NADH-quinone oxidoreductase subunit D</fullName>
    </submittedName>
</protein>
<sequence length="498" mass="53189">MQAASLIRAAEQTQTPWRYRLDELAWRDLVQALAHDRLPFAGLWCDGQDMHALFLPDGQPLAATVALEDGRYPALSPVRPVSSLYERAAYDLYGAEAMWAVDVRPLLDHDVWQASTPLAQAPGLAGGHKGLVRFQPSEQFLHGAGDVDGWGPATGGMAPPLHVRLALQGGRILRAESQTGYAHRGLALRWRNTRLDEACRLSSRVSAGVSVAHQVAFCMAVENACGVLAAAETGLLRVALLEMERVSHHLYTLAKLARLAGADVLASRSMGLRETLLAAIAPVTGSRLLMDVCQPGGVRLAETMRMGELCGQVCDLAQGRIPALASAWRDYPGLGARLASLGAITRDDVGQLGLEGLVARASGGDCDHRRAMPSYAGLWRYTSAKRHGTAEDRAFLLLDEVVESLRMLGIAADQLGLAAAGYVDCQADSAEGAAMVEGPWGPVLYWVRLSQGRVAHVFQHGPEQAALLLFENALSGHSVEDLPLLACSLGVNAAALDA</sequence>
<proteinExistence type="predicted"/>
<dbReference type="EMBL" id="CP043506">
    <property type="protein sequence ID" value="QEO16554.1"/>
    <property type="molecule type" value="Genomic_DNA"/>
</dbReference>
<dbReference type="Gene3D" id="1.10.645.10">
    <property type="entry name" value="Cytochrome-c3 Hydrogenase, chain B"/>
    <property type="match status" value="1"/>
</dbReference>
<reference evidence="3 4" key="1">
    <citation type="submission" date="2019-09" db="EMBL/GenBank/DDBJ databases">
        <title>Genome sequencing of strain KACC 21233.</title>
        <authorList>
            <person name="Heo J."/>
            <person name="Kim S.-J."/>
            <person name="Kim J.-S."/>
            <person name="Hong S.-B."/>
            <person name="Kwon S.-W."/>
        </authorList>
    </citation>
    <scope>NUCLEOTIDE SEQUENCE [LARGE SCALE GENOMIC DNA]</scope>
    <source>
        <strain evidence="3 4">KACC 21233</strain>
    </source>
</reference>
<dbReference type="PANTHER" id="PTHR43485">
    <property type="entry name" value="HYDROGENASE-4 COMPONENT G"/>
    <property type="match status" value="1"/>
</dbReference>
<dbReference type="PANTHER" id="PTHR43485:SF1">
    <property type="entry name" value="FORMATE HYDROGENLYASE SUBUNIT 5-RELATED"/>
    <property type="match status" value="1"/>
</dbReference>
<organism evidence="3 4">
    <name type="scientific">Acetobacter vaccinii</name>
    <dbReference type="NCBI Taxonomy" id="2592655"/>
    <lineage>
        <taxon>Bacteria</taxon>
        <taxon>Pseudomonadati</taxon>
        <taxon>Pseudomonadota</taxon>
        <taxon>Alphaproteobacteria</taxon>
        <taxon>Acetobacterales</taxon>
        <taxon>Acetobacteraceae</taxon>
        <taxon>Acetobacter</taxon>
    </lineage>
</organism>
<dbReference type="InterPro" id="IPR052197">
    <property type="entry name" value="ComplexI_49kDa-like"/>
</dbReference>
<keyword evidence="4" id="KW-1185">Reference proteome</keyword>
<dbReference type="RefSeq" id="WP_149277995.1">
    <property type="nucleotide sequence ID" value="NZ_CP043506.1"/>
</dbReference>
<dbReference type="Proteomes" id="UP000324536">
    <property type="component" value="Chromosome"/>
</dbReference>
<dbReference type="InterPro" id="IPR001135">
    <property type="entry name" value="NADH_Q_OxRdtase_suD"/>
</dbReference>
<evidence type="ECO:0000256" key="1">
    <source>
        <dbReference type="ARBA" id="ARBA00023002"/>
    </source>
</evidence>
<dbReference type="OrthoDB" id="9801496at2"/>
<feature type="domain" description="NADH-quinone oxidoreductase subunit D" evidence="2">
    <location>
        <begin position="269"/>
        <end position="415"/>
    </location>
</feature>
<dbReference type="KEGG" id="acek:FLP30_01240"/>
<accession>A0A5C1YJY7</accession>
<gene>
    <name evidence="3" type="ORF">FLP30_01240</name>
</gene>
<dbReference type="InterPro" id="IPR029014">
    <property type="entry name" value="NiFe-Hase_large"/>
</dbReference>
<keyword evidence="1" id="KW-0560">Oxidoreductase</keyword>
<evidence type="ECO:0000313" key="3">
    <source>
        <dbReference type="EMBL" id="QEO16554.1"/>
    </source>
</evidence>
<evidence type="ECO:0000259" key="2">
    <source>
        <dbReference type="Pfam" id="PF00346"/>
    </source>
</evidence>
<evidence type="ECO:0000313" key="4">
    <source>
        <dbReference type="Proteomes" id="UP000324536"/>
    </source>
</evidence>
<dbReference type="AlphaFoldDB" id="A0A5C1YJY7"/>
<dbReference type="InterPro" id="IPR037232">
    <property type="entry name" value="NADH_quin_OxRdtase_su_C/D-like"/>
</dbReference>
<dbReference type="GO" id="GO:0016651">
    <property type="term" value="F:oxidoreductase activity, acting on NAD(P)H"/>
    <property type="evidence" value="ECO:0007669"/>
    <property type="project" value="InterPro"/>
</dbReference>
<name>A0A5C1YJY7_9PROT</name>
<dbReference type="GO" id="GO:0048038">
    <property type="term" value="F:quinone binding"/>
    <property type="evidence" value="ECO:0007669"/>
    <property type="project" value="InterPro"/>
</dbReference>
<dbReference type="Pfam" id="PF00346">
    <property type="entry name" value="Complex1_49kDa"/>
    <property type="match status" value="1"/>
</dbReference>